<reference evidence="4 5" key="1">
    <citation type="submission" date="2018-11" db="EMBL/GenBank/DDBJ databases">
        <title>Genomic Encyclopedia of Type Strains, Phase IV (KMG-IV): sequencing the most valuable type-strain genomes for metagenomic binning, comparative biology and taxonomic classification.</title>
        <authorList>
            <person name="Goeker M."/>
        </authorList>
    </citation>
    <scope>NUCLEOTIDE SEQUENCE [LARGE SCALE GENOMIC DNA]</scope>
    <source>
        <strain evidence="4 5">DSM 5900</strain>
    </source>
</reference>
<dbReference type="GO" id="GO:0005829">
    <property type="term" value="C:cytosol"/>
    <property type="evidence" value="ECO:0007669"/>
    <property type="project" value="TreeGrafter"/>
</dbReference>
<comment type="caution">
    <text evidence="4">The sequence shown here is derived from an EMBL/GenBank/DDBJ whole genome shotgun (WGS) entry which is preliminary data.</text>
</comment>
<evidence type="ECO:0000256" key="1">
    <source>
        <dbReference type="ARBA" id="ARBA00023125"/>
    </source>
</evidence>
<dbReference type="RefSeq" id="WP_123693613.1">
    <property type="nucleotide sequence ID" value="NZ_AP019700.1"/>
</dbReference>
<dbReference type="AlphaFoldDB" id="A0A3N1KT69"/>
<keyword evidence="5" id="KW-1185">Reference proteome</keyword>
<accession>A0A3N1KT69</accession>
<dbReference type="PROSITE" id="PS50943">
    <property type="entry name" value="HTH_CROC1"/>
    <property type="match status" value="1"/>
</dbReference>
<proteinExistence type="predicted"/>
<dbReference type="Pfam" id="PF07883">
    <property type="entry name" value="Cupin_2"/>
    <property type="match status" value="1"/>
</dbReference>
<dbReference type="InterPro" id="IPR010982">
    <property type="entry name" value="Lambda_DNA-bd_dom_sf"/>
</dbReference>
<gene>
    <name evidence="4" type="ORF">EDC65_4430</name>
</gene>
<dbReference type="InterPro" id="IPR011051">
    <property type="entry name" value="RmlC_Cupin_sf"/>
</dbReference>
<dbReference type="Pfam" id="PF01381">
    <property type="entry name" value="HTH_3"/>
    <property type="match status" value="1"/>
</dbReference>
<dbReference type="InterPro" id="IPR001387">
    <property type="entry name" value="Cro/C1-type_HTH"/>
</dbReference>
<protein>
    <submittedName>
        <fullName evidence="4">XRE family transcriptional regulator</fullName>
    </submittedName>
</protein>
<dbReference type="CDD" id="cd02209">
    <property type="entry name" value="cupin_XRE_C"/>
    <property type="match status" value="1"/>
</dbReference>
<dbReference type="Gene3D" id="2.60.120.10">
    <property type="entry name" value="Jelly Rolls"/>
    <property type="match status" value="1"/>
</dbReference>
<evidence type="ECO:0000259" key="3">
    <source>
        <dbReference type="PROSITE" id="PS50943"/>
    </source>
</evidence>
<evidence type="ECO:0000256" key="2">
    <source>
        <dbReference type="SAM" id="MobiDB-lite"/>
    </source>
</evidence>
<evidence type="ECO:0000313" key="5">
    <source>
        <dbReference type="Proteomes" id="UP000278222"/>
    </source>
</evidence>
<dbReference type="SUPFAM" id="SSF47413">
    <property type="entry name" value="lambda repressor-like DNA-binding domains"/>
    <property type="match status" value="1"/>
</dbReference>
<dbReference type="PANTHER" id="PTHR46797">
    <property type="entry name" value="HTH-TYPE TRANSCRIPTIONAL REGULATOR"/>
    <property type="match status" value="1"/>
</dbReference>
<dbReference type="InterPro" id="IPR014710">
    <property type="entry name" value="RmlC-like_jellyroll"/>
</dbReference>
<dbReference type="GO" id="GO:0003700">
    <property type="term" value="F:DNA-binding transcription factor activity"/>
    <property type="evidence" value="ECO:0007669"/>
    <property type="project" value="TreeGrafter"/>
</dbReference>
<sequence>MARQNSSQAAAELEPPADLQGWNGRQLHELRRARGLTLKELSIASGLSIGLLSQLERGISAPTIRSLQAVSDALKIPPSWFFQPREGADPGEQSIIVRRGRGRMMAFSSDFRKELVTPDLSGALEGLLVTIEPGGSSGQQPYHHPGEEMGYVLSGEMELWVEEERFHLRTGDSFRFRSERPHRFANPGSKPAQVLWVVTPPFY</sequence>
<dbReference type="EMBL" id="RJKX01000016">
    <property type="protein sequence ID" value="ROP83781.1"/>
    <property type="molecule type" value="Genomic_DNA"/>
</dbReference>
<feature type="domain" description="HTH cro/C1-type" evidence="3">
    <location>
        <begin position="27"/>
        <end position="81"/>
    </location>
</feature>
<dbReference type="PANTHER" id="PTHR46797:SF2">
    <property type="entry name" value="TRANSCRIPTIONAL REGULATOR"/>
    <property type="match status" value="1"/>
</dbReference>
<feature type="region of interest" description="Disordered" evidence="2">
    <location>
        <begin position="1"/>
        <end position="20"/>
    </location>
</feature>
<name>A0A3N1KT69_9PROT</name>
<organism evidence="4 5">
    <name type="scientific">Stella humosa</name>
    <dbReference type="NCBI Taxonomy" id="94"/>
    <lineage>
        <taxon>Bacteria</taxon>
        <taxon>Pseudomonadati</taxon>
        <taxon>Pseudomonadota</taxon>
        <taxon>Alphaproteobacteria</taxon>
        <taxon>Rhodospirillales</taxon>
        <taxon>Stellaceae</taxon>
        <taxon>Stella</taxon>
    </lineage>
</organism>
<dbReference type="GO" id="GO:0003677">
    <property type="term" value="F:DNA binding"/>
    <property type="evidence" value="ECO:0007669"/>
    <property type="project" value="UniProtKB-KW"/>
</dbReference>
<dbReference type="SUPFAM" id="SSF51182">
    <property type="entry name" value="RmlC-like cupins"/>
    <property type="match status" value="1"/>
</dbReference>
<dbReference type="InterPro" id="IPR013096">
    <property type="entry name" value="Cupin_2"/>
</dbReference>
<dbReference type="InterPro" id="IPR050807">
    <property type="entry name" value="TransReg_Diox_bact_type"/>
</dbReference>
<dbReference type="Gene3D" id="1.10.260.40">
    <property type="entry name" value="lambda repressor-like DNA-binding domains"/>
    <property type="match status" value="1"/>
</dbReference>
<dbReference type="OrthoDB" id="9805356at2"/>
<keyword evidence="1" id="KW-0238">DNA-binding</keyword>
<evidence type="ECO:0000313" key="4">
    <source>
        <dbReference type="EMBL" id="ROP83781.1"/>
    </source>
</evidence>
<dbReference type="SMART" id="SM00530">
    <property type="entry name" value="HTH_XRE"/>
    <property type="match status" value="1"/>
</dbReference>
<dbReference type="Proteomes" id="UP000278222">
    <property type="component" value="Unassembled WGS sequence"/>
</dbReference>
<dbReference type="CDD" id="cd00093">
    <property type="entry name" value="HTH_XRE"/>
    <property type="match status" value="1"/>
</dbReference>